<sequence length="166" mass="18282">MTKEPHHLATKFFWTFALVTFFGALAIGFYGVGIVWLMIATPFLARWHTMARKELQPGEFWAPPIRLITMFGVMFLIAVVALVAGCVTFFCICTSGVESTGPGFVGPSPATFWWSVCAGVGVIIAIVFGLSWLLTRSFVSKYERISIDEVECANENSSRDREGAGE</sequence>
<organism evidence="2 3">
    <name type="scientific">Calycomorphotria hydatis</name>
    <dbReference type="NCBI Taxonomy" id="2528027"/>
    <lineage>
        <taxon>Bacteria</taxon>
        <taxon>Pseudomonadati</taxon>
        <taxon>Planctomycetota</taxon>
        <taxon>Planctomycetia</taxon>
        <taxon>Planctomycetales</taxon>
        <taxon>Planctomycetaceae</taxon>
        <taxon>Calycomorphotria</taxon>
    </lineage>
</organism>
<feature type="transmembrane region" description="Helical" evidence="1">
    <location>
        <begin position="65"/>
        <end position="92"/>
    </location>
</feature>
<name>A0A517T4M2_9PLAN</name>
<dbReference type="EMBL" id="CP036316">
    <property type="protein sequence ID" value="QDT63319.1"/>
    <property type="molecule type" value="Genomic_DNA"/>
</dbReference>
<evidence type="ECO:0000256" key="1">
    <source>
        <dbReference type="SAM" id="Phobius"/>
    </source>
</evidence>
<keyword evidence="1" id="KW-1133">Transmembrane helix</keyword>
<dbReference type="KEGG" id="chya:V22_05390"/>
<keyword evidence="1" id="KW-0472">Membrane</keyword>
<keyword evidence="1" id="KW-0812">Transmembrane</keyword>
<proteinExistence type="predicted"/>
<reference evidence="2 3" key="1">
    <citation type="submission" date="2019-02" db="EMBL/GenBank/DDBJ databases">
        <title>Deep-cultivation of Planctomycetes and their phenomic and genomic characterization uncovers novel biology.</title>
        <authorList>
            <person name="Wiegand S."/>
            <person name="Jogler M."/>
            <person name="Boedeker C."/>
            <person name="Pinto D."/>
            <person name="Vollmers J."/>
            <person name="Rivas-Marin E."/>
            <person name="Kohn T."/>
            <person name="Peeters S.H."/>
            <person name="Heuer A."/>
            <person name="Rast P."/>
            <person name="Oberbeckmann S."/>
            <person name="Bunk B."/>
            <person name="Jeske O."/>
            <person name="Meyerdierks A."/>
            <person name="Storesund J.E."/>
            <person name="Kallscheuer N."/>
            <person name="Luecker S."/>
            <person name="Lage O.M."/>
            <person name="Pohl T."/>
            <person name="Merkel B.J."/>
            <person name="Hornburger P."/>
            <person name="Mueller R.-W."/>
            <person name="Bruemmer F."/>
            <person name="Labrenz M."/>
            <person name="Spormann A.M."/>
            <person name="Op den Camp H."/>
            <person name="Overmann J."/>
            <person name="Amann R."/>
            <person name="Jetten M.S.M."/>
            <person name="Mascher T."/>
            <person name="Medema M.H."/>
            <person name="Devos D.P."/>
            <person name="Kaster A.-K."/>
            <person name="Ovreas L."/>
            <person name="Rohde M."/>
            <person name="Galperin M.Y."/>
            <person name="Jogler C."/>
        </authorList>
    </citation>
    <scope>NUCLEOTIDE SEQUENCE [LARGE SCALE GENOMIC DNA]</scope>
    <source>
        <strain evidence="2 3">V22</strain>
    </source>
</reference>
<feature type="transmembrane region" description="Helical" evidence="1">
    <location>
        <begin position="12"/>
        <end position="45"/>
    </location>
</feature>
<keyword evidence="3" id="KW-1185">Reference proteome</keyword>
<dbReference type="AlphaFoldDB" id="A0A517T4M2"/>
<protein>
    <recommendedName>
        <fullName evidence="4">Transmembrane protein</fullName>
    </recommendedName>
</protein>
<accession>A0A517T4M2</accession>
<evidence type="ECO:0000313" key="3">
    <source>
        <dbReference type="Proteomes" id="UP000319976"/>
    </source>
</evidence>
<dbReference type="Proteomes" id="UP000319976">
    <property type="component" value="Chromosome"/>
</dbReference>
<evidence type="ECO:0008006" key="4">
    <source>
        <dbReference type="Google" id="ProtNLM"/>
    </source>
</evidence>
<evidence type="ECO:0000313" key="2">
    <source>
        <dbReference type="EMBL" id="QDT63319.1"/>
    </source>
</evidence>
<dbReference type="RefSeq" id="WP_145259548.1">
    <property type="nucleotide sequence ID" value="NZ_CP036316.1"/>
</dbReference>
<gene>
    <name evidence="2" type="ORF">V22_05390</name>
</gene>
<dbReference type="OrthoDB" id="300852at2"/>
<feature type="transmembrane region" description="Helical" evidence="1">
    <location>
        <begin position="112"/>
        <end position="134"/>
    </location>
</feature>